<evidence type="ECO:0000256" key="5">
    <source>
        <dbReference type="SAM" id="MobiDB-lite"/>
    </source>
</evidence>
<dbReference type="STRING" id="1123024.GCA_000423625_00079"/>
<evidence type="ECO:0000313" key="7">
    <source>
        <dbReference type="EMBL" id="GEL17776.1"/>
    </source>
</evidence>
<dbReference type="InterPro" id="IPR019533">
    <property type="entry name" value="Peptidase_S26"/>
</dbReference>
<organism evidence="7 8">
    <name type="scientific">Pseudonocardia asaccharolytica DSM 44247 = NBRC 16224</name>
    <dbReference type="NCBI Taxonomy" id="1123024"/>
    <lineage>
        <taxon>Bacteria</taxon>
        <taxon>Bacillati</taxon>
        <taxon>Actinomycetota</taxon>
        <taxon>Actinomycetes</taxon>
        <taxon>Pseudonocardiales</taxon>
        <taxon>Pseudonocardiaceae</taxon>
        <taxon>Pseudonocardia</taxon>
    </lineage>
</organism>
<evidence type="ECO:0000313" key="8">
    <source>
        <dbReference type="Proteomes" id="UP000321328"/>
    </source>
</evidence>
<feature type="compositionally biased region" description="Pro residues" evidence="5">
    <location>
        <begin position="42"/>
        <end position="63"/>
    </location>
</feature>
<keyword evidence="8" id="KW-1185">Reference proteome</keyword>
<dbReference type="NCBIfam" id="TIGR02227">
    <property type="entry name" value="sigpep_I_bact"/>
    <property type="match status" value="1"/>
</dbReference>
<sequence length="486" mass="51410">MGVALPELPDDRRAPPRRHGPANPAASSSSSTPGRRAAQPMPGLPEPPPVGPRNGRPLPPSGPPGFSSGGAPSGPVNGRRAPGGHPAPSRNGHSGPPPPREAAPRYPGNEGPPPRDEAEPTQPVARQPAPPPQLAEEQADDRPAAPRTSAERATSPGRHRRREAESPSGRPASSYQQESRSDSTSRRPPRGGRRRRASFWKELPLLVAVALLLTFLIQTFIAKVYVIPSGSMETTLHGCTGCNNDRVLVDKVVYRFSDPQPGDVVVFRGPDSWRSEAPVAQPSSPLGRGLQQLGSLIGLAPPDEKDFVKRVIAVGGQTVSCCDSRNRVLVDGEPLDESYLYYLPEAGPARQIPFGPIQVPAAELWMMGDSRNNSADSRVPGHGPVPIENVIGKARMVVLPFDRFGWIDSADPQVRAIGMSETGIGGPGAPLALGLLGTLPLATGCRWRRCWENGDGPVSDFLPTLPGPAWHGRGGAGPGSRLGGRC</sequence>
<dbReference type="EMBL" id="BJVI01000012">
    <property type="protein sequence ID" value="GEL17776.1"/>
    <property type="molecule type" value="Genomic_DNA"/>
</dbReference>
<dbReference type="GO" id="GO:0009003">
    <property type="term" value="F:signal peptidase activity"/>
    <property type="evidence" value="ECO:0007669"/>
    <property type="project" value="UniProtKB-EC"/>
</dbReference>
<dbReference type="PANTHER" id="PTHR43390">
    <property type="entry name" value="SIGNAL PEPTIDASE I"/>
    <property type="match status" value="1"/>
</dbReference>
<evidence type="ECO:0000256" key="1">
    <source>
        <dbReference type="ARBA" id="ARBA00004401"/>
    </source>
</evidence>
<dbReference type="Proteomes" id="UP000321328">
    <property type="component" value="Unassembled WGS sequence"/>
</dbReference>
<name>A0A511CZ21_9PSEU</name>
<dbReference type="SUPFAM" id="SSF51306">
    <property type="entry name" value="LexA/Signal peptidase"/>
    <property type="match status" value="1"/>
</dbReference>
<keyword evidence="4" id="KW-1133">Transmembrane helix</keyword>
<evidence type="ECO:0000256" key="3">
    <source>
        <dbReference type="PIRSR" id="PIRSR600223-1"/>
    </source>
</evidence>
<feature type="transmembrane region" description="Helical" evidence="4">
    <location>
        <begin position="203"/>
        <end position="226"/>
    </location>
</feature>
<evidence type="ECO:0000259" key="6">
    <source>
        <dbReference type="Pfam" id="PF10502"/>
    </source>
</evidence>
<keyword evidence="4" id="KW-0645">Protease</keyword>
<dbReference type="AlphaFoldDB" id="A0A511CZ21"/>
<feature type="compositionally biased region" description="Low complexity" evidence="5">
    <location>
        <begin position="21"/>
        <end position="41"/>
    </location>
</feature>
<dbReference type="Gene3D" id="2.10.109.10">
    <property type="entry name" value="Umud Fragment, subunit A"/>
    <property type="match status" value="1"/>
</dbReference>
<dbReference type="GO" id="GO:0006465">
    <property type="term" value="P:signal peptide processing"/>
    <property type="evidence" value="ECO:0007669"/>
    <property type="project" value="InterPro"/>
</dbReference>
<keyword evidence="4" id="KW-0472">Membrane</keyword>
<dbReference type="Pfam" id="PF10502">
    <property type="entry name" value="Peptidase_S26"/>
    <property type="match status" value="1"/>
</dbReference>
<dbReference type="InterPro" id="IPR036286">
    <property type="entry name" value="LexA/Signal_pep-like_sf"/>
</dbReference>
<feature type="active site" evidence="3">
    <location>
        <position position="231"/>
    </location>
</feature>
<comment type="similarity">
    <text evidence="2 4">Belongs to the peptidase S26 family.</text>
</comment>
<dbReference type="EC" id="3.4.21.89" evidence="4"/>
<reference evidence="7 8" key="1">
    <citation type="submission" date="2019-07" db="EMBL/GenBank/DDBJ databases">
        <title>Whole genome shotgun sequence of Pseudonocardia asaccharolytica NBRC 16224.</title>
        <authorList>
            <person name="Hosoyama A."/>
            <person name="Uohara A."/>
            <person name="Ohji S."/>
            <person name="Ichikawa N."/>
        </authorList>
    </citation>
    <scope>NUCLEOTIDE SEQUENCE [LARGE SCALE GENOMIC DNA]</scope>
    <source>
        <strain evidence="7 8">NBRC 16224</strain>
    </source>
</reference>
<protein>
    <recommendedName>
        <fullName evidence="4">Signal peptidase I</fullName>
        <ecNumber evidence="4">3.4.21.89</ecNumber>
    </recommendedName>
</protein>
<dbReference type="CDD" id="cd06530">
    <property type="entry name" value="S26_SPase_I"/>
    <property type="match status" value="1"/>
</dbReference>
<feature type="domain" description="Peptidase S26" evidence="6">
    <location>
        <begin position="202"/>
        <end position="398"/>
    </location>
</feature>
<proteinExistence type="inferred from homology"/>
<comment type="catalytic activity">
    <reaction evidence="4">
        <text>Cleavage of hydrophobic, N-terminal signal or leader sequences from secreted and periplasmic proteins.</text>
        <dbReference type="EC" id="3.4.21.89"/>
    </reaction>
</comment>
<comment type="caution">
    <text evidence="7">The sequence shown here is derived from an EMBL/GenBank/DDBJ whole genome shotgun (WGS) entry which is preliminary data.</text>
</comment>
<feature type="region of interest" description="Disordered" evidence="5">
    <location>
        <begin position="1"/>
        <end position="195"/>
    </location>
</feature>
<dbReference type="InterPro" id="IPR000223">
    <property type="entry name" value="Pept_S26A_signal_pept_1"/>
</dbReference>
<dbReference type="GO" id="GO:0005886">
    <property type="term" value="C:plasma membrane"/>
    <property type="evidence" value="ECO:0007669"/>
    <property type="project" value="UniProtKB-SubCell"/>
</dbReference>
<gene>
    <name evidence="7" type="ORF">PA7_16130</name>
</gene>
<evidence type="ECO:0000256" key="4">
    <source>
        <dbReference type="RuleBase" id="RU362042"/>
    </source>
</evidence>
<dbReference type="GO" id="GO:0004252">
    <property type="term" value="F:serine-type endopeptidase activity"/>
    <property type="evidence" value="ECO:0007669"/>
    <property type="project" value="InterPro"/>
</dbReference>
<accession>A0A511CZ21</accession>
<evidence type="ECO:0000256" key="2">
    <source>
        <dbReference type="ARBA" id="ARBA00009370"/>
    </source>
</evidence>
<dbReference type="PANTHER" id="PTHR43390:SF1">
    <property type="entry name" value="CHLOROPLAST PROCESSING PEPTIDASE"/>
    <property type="match status" value="1"/>
</dbReference>
<keyword evidence="4" id="KW-0378">Hydrolase</keyword>
<dbReference type="PRINTS" id="PR00727">
    <property type="entry name" value="LEADERPTASE"/>
</dbReference>
<comment type="subcellular location">
    <subcellularLocation>
        <location evidence="1">Cell membrane</location>
        <topology evidence="1">Single-pass type II membrane protein</topology>
    </subcellularLocation>
    <subcellularLocation>
        <location evidence="4">Membrane</location>
        <topology evidence="4">Single-pass type II membrane protein</topology>
    </subcellularLocation>
</comment>
<keyword evidence="4" id="KW-0812">Transmembrane</keyword>
<feature type="active site" evidence="3">
    <location>
        <position position="309"/>
    </location>
</feature>